<sequence length="187" mass="20786">MKIHQRNQTCSLLLLLLVAITANIVSASAQNSVDRNIFLNCGSSSGLQYDLNGLPWEDDNDSAYDPDKKTVSVTPTTPDQNPSVPTVPYMTARIFQTPYTYSFPVIPGHKFVRLHFYTSDYTSSTYLFNFNISLSFFSVSVGSHTLLNNFKAPLTNYIIKEFSVNISSNTLNLTFTPSPANKNALPL</sequence>
<keyword evidence="2" id="KW-0808">Transferase</keyword>
<evidence type="ECO:0000256" key="1">
    <source>
        <dbReference type="SAM" id="SignalP"/>
    </source>
</evidence>
<keyword evidence="1" id="KW-0732">Signal</keyword>
<evidence type="ECO:0000313" key="2">
    <source>
        <dbReference type="EMBL" id="KAK1284593.1"/>
    </source>
</evidence>
<reference evidence="2" key="2">
    <citation type="submission" date="2023-06" db="EMBL/GenBank/DDBJ databases">
        <authorList>
            <person name="Ma L."/>
            <person name="Liu K.-W."/>
            <person name="Li Z."/>
            <person name="Hsiao Y.-Y."/>
            <person name="Qi Y."/>
            <person name="Fu T."/>
            <person name="Tang G."/>
            <person name="Zhang D."/>
            <person name="Sun W.-H."/>
            <person name="Liu D.-K."/>
            <person name="Li Y."/>
            <person name="Chen G.-Z."/>
            <person name="Liu X.-D."/>
            <person name="Liao X.-Y."/>
            <person name="Jiang Y.-T."/>
            <person name="Yu X."/>
            <person name="Hao Y."/>
            <person name="Huang J."/>
            <person name="Zhao X.-W."/>
            <person name="Ke S."/>
            <person name="Chen Y.-Y."/>
            <person name="Wu W.-L."/>
            <person name="Hsu J.-L."/>
            <person name="Lin Y.-F."/>
            <person name="Huang M.-D."/>
            <person name="Li C.-Y."/>
            <person name="Huang L."/>
            <person name="Wang Z.-W."/>
            <person name="Zhao X."/>
            <person name="Zhong W.-Y."/>
            <person name="Peng D.-H."/>
            <person name="Ahmad S."/>
            <person name="Lan S."/>
            <person name="Zhang J.-S."/>
            <person name="Tsai W.-C."/>
            <person name="Van De Peer Y."/>
            <person name="Liu Z.-J."/>
        </authorList>
    </citation>
    <scope>NUCLEOTIDE SEQUENCE</scope>
    <source>
        <strain evidence="2">CP</strain>
        <tissue evidence="2">Leaves</tissue>
    </source>
</reference>
<dbReference type="Gene3D" id="2.60.120.430">
    <property type="entry name" value="Galactose-binding lectin"/>
    <property type="match status" value="1"/>
</dbReference>
<keyword evidence="2" id="KW-0418">Kinase</keyword>
<proteinExistence type="predicted"/>
<gene>
    <name evidence="2" type="primary">FER</name>
    <name evidence="2" type="ORF">QJS10_CPB21g01786</name>
</gene>
<dbReference type="AlphaFoldDB" id="A0AAV9C683"/>
<reference evidence="2" key="1">
    <citation type="journal article" date="2023" name="Nat. Commun.">
        <title>Diploid and tetraploid genomes of Acorus and the evolution of monocots.</title>
        <authorList>
            <person name="Ma L."/>
            <person name="Liu K.W."/>
            <person name="Li Z."/>
            <person name="Hsiao Y.Y."/>
            <person name="Qi Y."/>
            <person name="Fu T."/>
            <person name="Tang G.D."/>
            <person name="Zhang D."/>
            <person name="Sun W.H."/>
            <person name="Liu D.K."/>
            <person name="Li Y."/>
            <person name="Chen G.Z."/>
            <person name="Liu X.D."/>
            <person name="Liao X.Y."/>
            <person name="Jiang Y.T."/>
            <person name="Yu X."/>
            <person name="Hao Y."/>
            <person name="Huang J."/>
            <person name="Zhao X.W."/>
            <person name="Ke S."/>
            <person name="Chen Y.Y."/>
            <person name="Wu W.L."/>
            <person name="Hsu J.L."/>
            <person name="Lin Y.F."/>
            <person name="Huang M.D."/>
            <person name="Li C.Y."/>
            <person name="Huang L."/>
            <person name="Wang Z.W."/>
            <person name="Zhao X."/>
            <person name="Zhong W.Y."/>
            <person name="Peng D.H."/>
            <person name="Ahmad S."/>
            <person name="Lan S."/>
            <person name="Zhang J.S."/>
            <person name="Tsai W.C."/>
            <person name="Van de Peer Y."/>
            <person name="Liu Z.J."/>
        </authorList>
    </citation>
    <scope>NUCLEOTIDE SEQUENCE</scope>
    <source>
        <strain evidence="2">CP</strain>
    </source>
</reference>
<accession>A0AAV9C683</accession>
<evidence type="ECO:0000313" key="3">
    <source>
        <dbReference type="Proteomes" id="UP001180020"/>
    </source>
</evidence>
<dbReference type="Proteomes" id="UP001180020">
    <property type="component" value="Unassembled WGS sequence"/>
</dbReference>
<organism evidence="2 3">
    <name type="scientific">Acorus calamus</name>
    <name type="common">Sweet flag</name>
    <dbReference type="NCBI Taxonomy" id="4465"/>
    <lineage>
        <taxon>Eukaryota</taxon>
        <taxon>Viridiplantae</taxon>
        <taxon>Streptophyta</taxon>
        <taxon>Embryophyta</taxon>
        <taxon>Tracheophyta</taxon>
        <taxon>Spermatophyta</taxon>
        <taxon>Magnoliopsida</taxon>
        <taxon>Liliopsida</taxon>
        <taxon>Acoraceae</taxon>
        <taxon>Acorus</taxon>
    </lineage>
</organism>
<dbReference type="PANTHER" id="PTHR34590">
    <property type="entry name" value="OS03G0124300 PROTEIN-RELATED"/>
    <property type="match status" value="1"/>
</dbReference>
<protein>
    <submittedName>
        <fullName evidence="2">Receptor-like protein kinase FERONIA</fullName>
    </submittedName>
</protein>
<dbReference type="GO" id="GO:0004714">
    <property type="term" value="F:transmembrane receptor protein tyrosine kinase activity"/>
    <property type="evidence" value="ECO:0007669"/>
    <property type="project" value="InterPro"/>
</dbReference>
<comment type="caution">
    <text evidence="2">The sequence shown here is derived from an EMBL/GenBank/DDBJ whole genome shotgun (WGS) entry which is preliminary data.</text>
</comment>
<keyword evidence="3" id="KW-1185">Reference proteome</keyword>
<dbReference type="FunFam" id="2.60.120.430:FF:000003">
    <property type="entry name" value="FERONIA receptor-like kinase"/>
    <property type="match status" value="1"/>
</dbReference>
<dbReference type="PANTHER" id="PTHR34590:SF5">
    <property type="entry name" value="OS04G0586500 PROTEIN"/>
    <property type="match status" value="1"/>
</dbReference>
<dbReference type="EMBL" id="JAUJYO010000021">
    <property type="protein sequence ID" value="KAK1284593.1"/>
    <property type="molecule type" value="Genomic_DNA"/>
</dbReference>
<name>A0AAV9C683_ACOCL</name>
<feature type="signal peptide" evidence="1">
    <location>
        <begin position="1"/>
        <end position="29"/>
    </location>
</feature>
<dbReference type="InterPro" id="IPR045272">
    <property type="entry name" value="ANXUR1/2-like"/>
</dbReference>
<feature type="chain" id="PRO_5043417898" evidence="1">
    <location>
        <begin position="30"/>
        <end position="187"/>
    </location>
</feature>
<keyword evidence="2" id="KW-0675">Receptor</keyword>